<proteinExistence type="predicted"/>
<reference evidence="2 3" key="1">
    <citation type="submission" date="2020-06" db="EMBL/GenBank/DDBJ databases">
        <title>Transcriptomic and genomic resources for Thalictrum thalictroides and T. hernandezii: Facilitating candidate gene discovery in an emerging model plant lineage.</title>
        <authorList>
            <person name="Arias T."/>
            <person name="Riano-Pachon D.M."/>
            <person name="Di Stilio V.S."/>
        </authorList>
    </citation>
    <scope>NUCLEOTIDE SEQUENCE [LARGE SCALE GENOMIC DNA]</scope>
    <source>
        <strain evidence="3">cv. WT478/WT964</strain>
        <tissue evidence="2">Leaves</tissue>
    </source>
</reference>
<keyword evidence="1" id="KW-0812">Transmembrane</keyword>
<sequence length="76" mass="8826">MALTLIKAVLDVLVHSEQLHYPPPQHLKTIHIVLNLVECALIVWLVVNWWSRLRVPQRRASESKTRVVDLEVTDTH</sequence>
<keyword evidence="1" id="KW-0472">Membrane</keyword>
<evidence type="ECO:0008006" key="4">
    <source>
        <dbReference type="Google" id="ProtNLM"/>
    </source>
</evidence>
<organism evidence="2 3">
    <name type="scientific">Thalictrum thalictroides</name>
    <name type="common">Rue-anemone</name>
    <name type="synonym">Anemone thalictroides</name>
    <dbReference type="NCBI Taxonomy" id="46969"/>
    <lineage>
        <taxon>Eukaryota</taxon>
        <taxon>Viridiplantae</taxon>
        <taxon>Streptophyta</taxon>
        <taxon>Embryophyta</taxon>
        <taxon>Tracheophyta</taxon>
        <taxon>Spermatophyta</taxon>
        <taxon>Magnoliopsida</taxon>
        <taxon>Ranunculales</taxon>
        <taxon>Ranunculaceae</taxon>
        <taxon>Thalictroideae</taxon>
        <taxon>Thalictrum</taxon>
    </lineage>
</organism>
<dbReference type="AlphaFoldDB" id="A0A7J6VI53"/>
<name>A0A7J6VI53_THATH</name>
<evidence type="ECO:0000313" key="2">
    <source>
        <dbReference type="EMBL" id="KAF5183870.1"/>
    </source>
</evidence>
<comment type="caution">
    <text evidence="2">The sequence shown here is derived from an EMBL/GenBank/DDBJ whole genome shotgun (WGS) entry which is preliminary data.</text>
</comment>
<keyword evidence="3" id="KW-1185">Reference proteome</keyword>
<dbReference type="EMBL" id="JABWDY010032855">
    <property type="protein sequence ID" value="KAF5183870.1"/>
    <property type="molecule type" value="Genomic_DNA"/>
</dbReference>
<evidence type="ECO:0000313" key="3">
    <source>
        <dbReference type="Proteomes" id="UP000554482"/>
    </source>
</evidence>
<gene>
    <name evidence="2" type="ORF">FRX31_026542</name>
</gene>
<accession>A0A7J6VI53</accession>
<dbReference type="Proteomes" id="UP000554482">
    <property type="component" value="Unassembled WGS sequence"/>
</dbReference>
<evidence type="ECO:0000256" key="1">
    <source>
        <dbReference type="SAM" id="Phobius"/>
    </source>
</evidence>
<feature type="transmembrane region" description="Helical" evidence="1">
    <location>
        <begin position="32"/>
        <end position="50"/>
    </location>
</feature>
<keyword evidence="1" id="KW-1133">Transmembrane helix</keyword>
<protein>
    <recommendedName>
        <fullName evidence="4">Transmembrane protein</fullName>
    </recommendedName>
</protein>